<keyword evidence="4" id="KW-1185">Reference proteome</keyword>
<evidence type="ECO:0000313" key="4">
    <source>
        <dbReference type="Proteomes" id="UP000324897"/>
    </source>
</evidence>
<evidence type="ECO:0000313" key="3">
    <source>
        <dbReference type="EMBL" id="TVU10729.1"/>
    </source>
</evidence>
<feature type="non-terminal residue" evidence="3">
    <location>
        <position position="1"/>
    </location>
</feature>
<protein>
    <recommendedName>
        <fullName evidence="2">Cullin N-terminal domain-containing protein</fullName>
    </recommendedName>
</protein>
<dbReference type="PANTHER" id="PTHR11932">
    <property type="entry name" value="CULLIN"/>
    <property type="match status" value="1"/>
</dbReference>
<evidence type="ECO:0000259" key="2">
    <source>
        <dbReference type="Pfam" id="PF00888"/>
    </source>
</evidence>
<reference evidence="3 4" key="1">
    <citation type="journal article" date="2019" name="Sci. Rep.">
        <title>A high-quality genome of Eragrostis curvula grass provides insights into Poaceae evolution and supports new strategies to enhance forage quality.</title>
        <authorList>
            <person name="Carballo J."/>
            <person name="Santos B.A.C.M."/>
            <person name="Zappacosta D."/>
            <person name="Garbus I."/>
            <person name="Selva J.P."/>
            <person name="Gallo C.A."/>
            <person name="Diaz A."/>
            <person name="Albertini E."/>
            <person name="Caccamo M."/>
            <person name="Echenique V."/>
        </authorList>
    </citation>
    <scope>NUCLEOTIDE SEQUENCE [LARGE SCALE GENOMIC DNA]</scope>
    <source>
        <strain evidence="4">cv. Victoria</strain>
        <tissue evidence="3">Leaf</tissue>
    </source>
</reference>
<dbReference type="GO" id="GO:0031625">
    <property type="term" value="F:ubiquitin protein ligase binding"/>
    <property type="evidence" value="ECO:0007669"/>
    <property type="project" value="InterPro"/>
</dbReference>
<dbReference type="Proteomes" id="UP000324897">
    <property type="component" value="Chromosome 3"/>
</dbReference>
<comment type="caution">
    <text evidence="3">The sequence shown here is derived from an EMBL/GenBank/DDBJ whole genome shotgun (WGS) entry which is preliminary data.</text>
</comment>
<dbReference type="InterPro" id="IPR045093">
    <property type="entry name" value="Cullin"/>
</dbReference>
<dbReference type="InterPro" id="IPR016159">
    <property type="entry name" value="Cullin_repeat-like_dom_sf"/>
</dbReference>
<dbReference type="InterPro" id="IPR001373">
    <property type="entry name" value="Cullin_N"/>
</dbReference>
<evidence type="ECO:0000256" key="1">
    <source>
        <dbReference type="ARBA" id="ARBA00006019"/>
    </source>
</evidence>
<comment type="similarity">
    <text evidence="1">Belongs to the cullin family.</text>
</comment>
<sequence length="294" mass="34196">MEHASRTVELEEGWRFLASSLAKIRRAVDGGGEGLSVEENMQTYTTVYCMCKQAAPHNYSQQLYQRYKDDLDDYIKSTTSRNVWISVLGRASQVLPTLKEMHGEVLLRGLLDRWRKHSRILDSEIKLFRYLHRYYISKTSLPPLKQLGSTSFRDLVFNEFKSTVTRTVISMIDDEREGQPTDRDLLMNVLDIYVQICSGKLDAYKADFEQPFLEGTRNYVSRKAQAWIHEYSDPEYMLKVEECCAIGVDNNMRAKPDSYLKENSEVLKKTACWNSNIVFRLGIFSRKPFSYSRV</sequence>
<name>A0A5J9TH85_9POAL</name>
<dbReference type="Pfam" id="PF00888">
    <property type="entry name" value="Cullin"/>
    <property type="match status" value="1"/>
</dbReference>
<dbReference type="GO" id="GO:0006511">
    <property type="term" value="P:ubiquitin-dependent protein catabolic process"/>
    <property type="evidence" value="ECO:0007669"/>
    <property type="project" value="InterPro"/>
</dbReference>
<accession>A0A5J9TH85</accession>
<dbReference type="SUPFAM" id="SSF74788">
    <property type="entry name" value="Cullin repeat-like"/>
    <property type="match status" value="1"/>
</dbReference>
<feature type="domain" description="Cullin N-terminal" evidence="2">
    <location>
        <begin position="14"/>
        <end position="245"/>
    </location>
</feature>
<dbReference type="EMBL" id="RWGY01000039">
    <property type="protein sequence ID" value="TVU10729.1"/>
    <property type="molecule type" value="Genomic_DNA"/>
</dbReference>
<proteinExistence type="inferred from homology"/>
<organism evidence="3 4">
    <name type="scientific">Eragrostis curvula</name>
    <name type="common">weeping love grass</name>
    <dbReference type="NCBI Taxonomy" id="38414"/>
    <lineage>
        <taxon>Eukaryota</taxon>
        <taxon>Viridiplantae</taxon>
        <taxon>Streptophyta</taxon>
        <taxon>Embryophyta</taxon>
        <taxon>Tracheophyta</taxon>
        <taxon>Spermatophyta</taxon>
        <taxon>Magnoliopsida</taxon>
        <taxon>Liliopsida</taxon>
        <taxon>Poales</taxon>
        <taxon>Poaceae</taxon>
        <taxon>PACMAD clade</taxon>
        <taxon>Chloridoideae</taxon>
        <taxon>Eragrostideae</taxon>
        <taxon>Eragrostidinae</taxon>
        <taxon>Eragrostis</taxon>
    </lineage>
</organism>
<dbReference type="AlphaFoldDB" id="A0A5J9TH85"/>
<dbReference type="Gramene" id="TVU10729">
    <property type="protein sequence ID" value="TVU10729"/>
    <property type="gene ID" value="EJB05_44275"/>
</dbReference>
<gene>
    <name evidence="3" type="ORF">EJB05_44275</name>
</gene>
<dbReference type="Gene3D" id="1.20.1310.10">
    <property type="entry name" value="Cullin Repeats"/>
    <property type="match status" value="2"/>
</dbReference>
<dbReference type="OrthoDB" id="594062at2759"/>